<sequence length="80" mass="9026">MKVPLHEKLMNKRFIGLLLLSDLIPENKELLDRLDPCITMTICHLTPGSAFGQRVMLSISELLPQFSLPLLEPFSSTVYA</sequence>
<dbReference type="Proteomes" id="UP001367508">
    <property type="component" value="Unassembled WGS sequence"/>
</dbReference>
<dbReference type="AlphaFoldDB" id="A0AAN9QL40"/>
<proteinExistence type="predicted"/>
<reference evidence="1 2" key="1">
    <citation type="submission" date="2024-01" db="EMBL/GenBank/DDBJ databases">
        <title>The genomes of 5 underutilized Papilionoideae crops provide insights into root nodulation and disease resistanc.</title>
        <authorList>
            <person name="Jiang F."/>
        </authorList>
    </citation>
    <scope>NUCLEOTIDE SEQUENCE [LARGE SCALE GENOMIC DNA]</scope>
    <source>
        <strain evidence="1">LVBAO_FW01</strain>
        <tissue evidence="1">Leaves</tissue>
    </source>
</reference>
<dbReference type="EMBL" id="JAYMYQ010000004">
    <property type="protein sequence ID" value="KAK7339544.1"/>
    <property type="molecule type" value="Genomic_DNA"/>
</dbReference>
<evidence type="ECO:0000313" key="1">
    <source>
        <dbReference type="EMBL" id="KAK7339544.1"/>
    </source>
</evidence>
<evidence type="ECO:0000313" key="2">
    <source>
        <dbReference type="Proteomes" id="UP001367508"/>
    </source>
</evidence>
<gene>
    <name evidence="1" type="ORF">VNO77_20218</name>
</gene>
<protein>
    <submittedName>
        <fullName evidence="1">Uncharacterized protein</fullName>
    </submittedName>
</protein>
<keyword evidence="2" id="KW-1185">Reference proteome</keyword>
<organism evidence="1 2">
    <name type="scientific">Canavalia gladiata</name>
    <name type="common">Sword bean</name>
    <name type="synonym">Dolichos gladiatus</name>
    <dbReference type="NCBI Taxonomy" id="3824"/>
    <lineage>
        <taxon>Eukaryota</taxon>
        <taxon>Viridiplantae</taxon>
        <taxon>Streptophyta</taxon>
        <taxon>Embryophyta</taxon>
        <taxon>Tracheophyta</taxon>
        <taxon>Spermatophyta</taxon>
        <taxon>Magnoliopsida</taxon>
        <taxon>eudicotyledons</taxon>
        <taxon>Gunneridae</taxon>
        <taxon>Pentapetalae</taxon>
        <taxon>rosids</taxon>
        <taxon>fabids</taxon>
        <taxon>Fabales</taxon>
        <taxon>Fabaceae</taxon>
        <taxon>Papilionoideae</taxon>
        <taxon>50 kb inversion clade</taxon>
        <taxon>NPAAA clade</taxon>
        <taxon>indigoferoid/millettioid clade</taxon>
        <taxon>Phaseoleae</taxon>
        <taxon>Canavalia</taxon>
    </lineage>
</organism>
<comment type="caution">
    <text evidence="1">The sequence shown here is derived from an EMBL/GenBank/DDBJ whole genome shotgun (WGS) entry which is preliminary data.</text>
</comment>
<name>A0AAN9QL40_CANGL</name>
<accession>A0AAN9QL40</accession>